<reference evidence="2 3" key="1">
    <citation type="journal article" date="2015" name="Nature">
        <title>rRNA introns, odd ribosomes, and small enigmatic genomes across a large radiation of phyla.</title>
        <authorList>
            <person name="Brown C.T."/>
            <person name="Hug L.A."/>
            <person name="Thomas B.C."/>
            <person name="Sharon I."/>
            <person name="Castelle C.J."/>
            <person name="Singh A."/>
            <person name="Wilkins M.J."/>
            <person name="Williams K.H."/>
            <person name="Banfield J.F."/>
        </authorList>
    </citation>
    <scope>NUCLEOTIDE SEQUENCE [LARGE SCALE GENOMIC DNA]</scope>
</reference>
<dbReference type="Proteomes" id="UP000034022">
    <property type="component" value="Unassembled WGS sequence"/>
</dbReference>
<evidence type="ECO:0000256" key="1">
    <source>
        <dbReference type="SAM" id="Coils"/>
    </source>
</evidence>
<organism evidence="2 3">
    <name type="scientific">Candidatus Falkowbacteria bacterium GW2011_GWE1_38_31</name>
    <dbReference type="NCBI Taxonomy" id="1618638"/>
    <lineage>
        <taxon>Bacteria</taxon>
        <taxon>Candidatus Falkowiibacteriota</taxon>
    </lineage>
</organism>
<feature type="coiled-coil region" evidence="1">
    <location>
        <begin position="425"/>
        <end position="478"/>
    </location>
</feature>
<dbReference type="Gene3D" id="2.120.10.30">
    <property type="entry name" value="TolB, C-terminal domain"/>
    <property type="match status" value="1"/>
</dbReference>
<comment type="caution">
    <text evidence="2">The sequence shown here is derived from an EMBL/GenBank/DDBJ whole genome shotgun (WGS) entry which is preliminary data.</text>
</comment>
<evidence type="ECO:0000313" key="3">
    <source>
        <dbReference type="Proteomes" id="UP000034022"/>
    </source>
</evidence>
<accession>A0A0G0N1C9</accession>
<evidence type="ECO:0000313" key="2">
    <source>
        <dbReference type="EMBL" id="KKQ70956.1"/>
    </source>
</evidence>
<dbReference type="SUPFAM" id="SSF101898">
    <property type="entry name" value="NHL repeat"/>
    <property type="match status" value="1"/>
</dbReference>
<name>A0A0G0N1C9_9BACT</name>
<dbReference type="InterPro" id="IPR011042">
    <property type="entry name" value="6-blade_b-propeller_TolB-like"/>
</dbReference>
<protein>
    <submittedName>
        <fullName evidence="2">Uncharacterized protein</fullName>
    </submittedName>
</protein>
<proteinExistence type="predicted"/>
<dbReference type="EMBL" id="LBUU01000002">
    <property type="protein sequence ID" value="KKQ70956.1"/>
    <property type="molecule type" value="Genomic_DNA"/>
</dbReference>
<dbReference type="AlphaFoldDB" id="A0A0G0N1C9"/>
<sequence>MNYKLAQLLLSPGKNANSISEIFVAQIDNHKEFLAGKLFILLEIGKNDSASIKIANFLIDSLNHNYYQSEKILLREKISTLKVEHIFEAALAKTNKNFKDYLDNGKISISNKDINISAGVIHGDAIYLSSANKNKAFLIFPDTGDKKNTTDNVSTSTNYKIIDIIKQSDKKEKNQKTTEPDDKLFSDVISGEIPPQSYFFITNEALPEYLSKNQIIQTITILPPVSAVEQIKQTLANINSYVSFAGLIIKGANFPSVSEKKQLPKTPNVRDSIVNLNQTEDTTEQLLAPSGIINVKKWLSLFFGWLGSANANRAKNSTYSLAIKDKIFVKRNSVFFAKNNVLKKLKNFFVYIANIIFFTFKTFSTKKDFSAFAKNLKNIFFNLLLFIPKKISSLNFKSKTLLAIVFTVLVILSINIYSQKNKKELSEAEKNYSEISSLIEQKQNQAEANILFNNDDGAKKLYEEIKQLMDQLPQKTDEQTKKYSEFEDKYDIFLEKIRRVTRLENLEEIANFSNLSQSASVDNIIFLEKEKKIYAGDSSQKSIYILDTEDKLTTALTNLEQPYSAFLYPTFFNDKEIYYYSNNNQLAKVNIADDKLGAINANFGTAAISDLENFNNNLYALDSGAKQIYRHTISNSVLSTPYSWIQGEADFEKAIDFTIDGSVYLLVENGRVIKYLRGAKQDFALKSVEPELKNPTKIFTSKDINSIYILEPSESRIVVFDKEGLFLMQYQDKNLKNLKDFIIDEKNKVLYLLNDNTVYKHTLNHLVK</sequence>
<keyword evidence="1" id="KW-0175">Coiled coil</keyword>
<gene>
    <name evidence="2" type="ORF">US91_C0002G0035</name>
</gene>